<keyword evidence="5 7" id="KW-0862">Zinc</keyword>
<dbReference type="PANTHER" id="PTHR44489">
    <property type="match status" value="1"/>
</dbReference>
<dbReference type="SMART" id="SM00320">
    <property type="entry name" value="WD40"/>
    <property type="match status" value="3"/>
</dbReference>
<comment type="caution">
    <text evidence="10">The sequence shown here is derived from an EMBL/GenBank/DDBJ whole genome shotgun (WGS) entry which is preliminary data.</text>
</comment>
<accession>A0ABQ7JE56</accession>
<feature type="domain" description="C3H1-type" evidence="9">
    <location>
        <begin position="127"/>
        <end position="155"/>
    </location>
</feature>
<dbReference type="PROSITE" id="PS50103">
    <property type="entry name" value="ZF_C3H1"/>
    <property type="match status" value="1"/>
</dbReference>
<dbReference type="InterPro" id="IPR044715">
    <property type="entry name" value="WDR86-like"/>
</dbReference>
<keyword evidence="4 7" id="KW-0863">Zinc-finger</keyword>
<dbReference type="EMBL" id="JADAQX010000067">
    <property type="protein sequence ID" value="KAF8822271.1"/>
    <property type="molecule type" value="Genomic_DNA"/>
</dbReference>
<feature type="repeat" description="WD" evidence="6">
    <location>
        <begin position="252"/>
        <end position="284"/>
    </location>
</feature>
<evidence type="ECO:0000256" key="3">
    <source>
        <dbReference type="ARBA" id="ARBA00022737"/>
    </source>
</evidence>
<feature type="region of interest" description="Disordered" evidence="8">
    <location>
        <begin position="1"/>
        <end position="58"/>
    </location>
</feature>
<evidence type="ECO:0000256" key="2">
    <source>
        <dbReference type="ARBA" id="ARBA00022723"/>
    </source>
</evidence>
<dbReference type="SUPFAM" id="SSF50978">
    <property type="entry name" value="WD40 repeat-like"/>
    <property type="match status" value="1"/>
</dbReference>
<feature type="zinc finger region" description="C3H1-type" evidence="7">
    <location>
        <begin position="127"/>
        <end position="155"/>
    </location>
</feature>
<gene>
    <name evidence="10" type="ORF">IE077_000674</name>
</gene>
<evidence type="ECO:0000256" key="4">
    <source>
        <dbReference type="ARBA" id="ARBA00022771"/>
    </source>
</evidence>
<keyword evidence="2 7" id="KW-0479">Metal-binding</keyword>
<dbReference type="Pfam" id="PF00400">
    <property type="entry name" value="WD40"/>
    <property type="match status" value="1"/>
</dbReference>
<dbReference type="Gene3D" id="2.130.10.10">
    <property type="entry name" value="YVTN repeat-like/Quinoprotein amine dehydrogenase"/>
    <property type="match status" value="1"/>
</dbReference>
<evidence type="ECO:0000256" key="5">
    <source>
        <dbReference type="ARBA" id="ARBA00022833"/>
    </source>
</evidence>
<protein>
    <submittedName>
        <fullName evidence="10">Zinc finger (CCCH type) motif-containing protein</fullName>
    </submittedName>
</protein>
<evidence type="ECO:0000256" key="8">
    <source>
        <dbReference type="SAM" id="MobiDB-lite"/>
    </source>
</evidence>
<reference evidence="10 11" key="1">
    <citation type="journal article" date="2020" name="bioRxiv">
        <title>Metabolic contributions of an alphaproteobacterial endosymbiont in the apicomplexan Cardiosporidium cionae.</title>
        <authorList>
            <person name="Hunter E.S."/>
            <person name="Paight C.J."/>
            <person name="Lane C.E."/>
        </authorList>
    </citation>
    <scope>NUCLEOTIDE SEQUENCE [LARGE SCALE GENOMIC DNA]</scope>
    <source>
        <strain evidence="10">ESH_2018</strain>
    </source>
</reference>
<evidence type="ECO:0000256" key="1">
    <source>
        <dbReference type="ARBA" id="ARBA00022574"/>
    </source>
</evidence>
<dbReference type="SUPFAM" id="SSF90229">
    <property type="entry name" value="CCCH zinc finger"/>
    <property type="match status" value="1"/>
</dbReference>
<dbReference type="Proteomes" id="UP000823046">
    <property type="component" value="Unassembled WGS sequence"/>
</dbReference>
<dbReference type="InterPro" id="IPR036855">
    <property type="entry name" value="Znf_CCCH_sf"/>
</dbReference>
<dbReference type="InterPro" id="IPR000571">
    <property type="entry name" value="Znf_CCCH"/>
</dbReference>
<dbReference type="InterPro" id="IPR001680">
    <property type="entry name" value="WD40_rpt"/>
</dbReference>
<keyword evidence="11" id="KW-1185">Reference proteome</keyword>
<keyword evidence="1 6" id="KW-0853">WD repeat</keyword>
<dbReference type="PROSITE" id="PS50082">
    <property type="entry name" value="WD_REPEATS_2"/>
    <property type="match status" value="1"/>
</dbReference>
<evidence type="ECO:0000256" key="6">
    <source>
        <dbReference type="PROSITE-ProRule" id="PRU00221"/>
    </source>
</evidence>
<feature type="region of interest" description="Disordered" evidence="8">
    <location>
        <begin position="72"/>
        <end position="125"/>
    </location>
</feature>
<evidence type="ECO:0000256" key="7">
    <source>
        <dbReference type="PROSITE-ProRule" id="PRU00723"/>
    </source>
</evidence>
<evidence type="ECO:0000313" key="11">
    <source>
        <dbReference type="Proteomes" id="UP000823046"/>
    </source>
</evidence>
<sequence>MMRPGSGFSFNSNRERRPLYSDRGAGDFTDGPTNRDGPLQYNNDPAGRDNRNFAPPNGIEYRRSYQAVTNYRYSRGGPPRHGRDEATNYQADPGGRSRFSRPTFEPDSIEARSTQRNRGGGNPGSSGTTKNFCNFFATSGKCKYGAMCMFRHEILRVEEVFDRKIKSISCCEVAKIQDGQLEVYTATKDGNLTRWNIFKDESSGNPKIVLKTVSTFEASMLSCVFHEECLFCGMNNGKIIVLHTGSGDSIILEGHDGAIYALIFIDHILISGGWDGQIKLWEFNGTAGRFNCVKTIQTGCKITCMRELSIPTVNPSETRRSLWVGGTILLIVDLSSLEVVRTLDLHEHVCVSLVKFKEAMVVGFAAGFLKIYSMSGEVMNTYYGSYLSCLEGMLVQEVPILLYGTDKGYINTIKLPELKDAGCLKGESRGIGLKRIIDLGESYFLTCGEDGHLSIWKWLS</sequence>
<dbReference type="PROSITE" id="PS50294">
    <property type="entry name" value="WD_REPEATS_REGION"/>
    <property type="match status" value="1"/>
</dbReference>
<dbReference type="InterPro" id="IPR036322">
    <property type="entry name" value="WD40_repeat_dom_sf"/>
</dbReference>
<evidence type="ECO:0000313" key="10">
    <source>
        <dbReference type="EMBL" id="KAF8822271.1"/>
    </source>
</evidence>
<keyword evidence="3" id="KW-0677">Repeat</keyword>
<proteinExistence type="predicted"/>
<dbReference type="PANTHER" id="PTHR44489:SF11">
    <property type="entry name" value="WD REPEAT DOMAIN 86"/>
    <property type="match status" value="1"/>
</dbReference>
<name>A0ABQ7JE56_9APIC</name>
<dbReference type="InterPro" id="IPR019775">
    <property type="entry name" value="WD40_repeat_CS"/>
</dbReference>
<dbReference type="InterPro" id="IPR015943">
    <property type="entry name" value="WD40/YVTN_repeat-like_dom_sf"/>
</dbReference>
<dbReference type="PROSITE" id="PS00678">
    <property type="entry name" value="WD_REPEATS_1"/>
    <property type="match status" value="1"/>
</dbReference>
<organism evidence="10 11">
    <name type="scientific">Cardiosporidium cionae</name>
    <dbReference type="NCBI Taxonomy" id="476202"/>
    <lineage>
        <taxon>Eukaryota</taxon>
        <taxon>Sar</taxon>
        <taxon>Alveolata</taxon>
        <taxon>Apicomplexa</taxon>
        <taxon>Aconoidasida</taxon>
        <taxon>Nephromycida</taxon>
        <taxon>Cardiosporidium</taxon>
    </lineage>
</organism>
<evidence type="ECO:0000259" key="9">
    <source>
        <dbReference type="PROSITE" id="PS50103"/>
    </source>
</evidence>
<dbReference type="SMART" id="SM00356">
    <property type="entry name" value="ZnF_C3H1"/>
    <property type="match status" value="1"/>
</dbReference>